<dbReference type="EC" id="2.7.8.8" evidence="4"/>
<dbReference type="NCBIfam" id="TIGR00473">
    <property type="entry name" value="pssA"/>
    <property type="match status" value="1"/>
</dbReference>
<comment type="caution">
    <text evidence="17">The sequence shown here is derived from an EMBL/GenBank/DDBJ whole genome shotgun (WGS) entry which is preliminary data.</text>
</comment>
<comment type="similarity">
    <text evidence="3 15">Belongs to the CDP-alcohol phosphatidyltransferase class-I family.</text>
</comment>
<keyword evidence="7 15" id="KW-0808">Transferase</keyword>
<evidence type="ECO:0000256" key="13">
    <source>
        <dbReference type="ARBA" id="ARBA00023264"/>
    </source>
</evidence>
<dbReference type="PANTHER" id="PTHR14269">
    <property type="entry name" value="CDP-DIACYLGLYCEROL--GLYCEROL-3-PHOSPHATE 3-PHOSPHATIDYLTRANSFERASE-RELATED"/>
    <property type="match status" value="1"/>
</dbReference>
<keyword evidence="12" id="KW-0594">Phospholipid biosynthesis</keyword>
<organism evidence="17 18">
    <name type="scientific">Paenibacillus gyeongsangnamensis</name>
    <dbReference type="NCBI Taxonomy" id="3388067"/>
    <lineage>
        <taxon>Bacteria</taxon>
        <taxon>Bacillati</taxon>
        <taxon>Bacillota</taxon>
        <taxon>Bacilli</taxon>
        <taxon>Bacillales</taxon>
        <taxon>Paenibacillaceae</taxon>
        <taxon>Paenibacillus</taxon>
    </lineage>
</organism>
<evidence type="ECO:0000256" key="5">
    <source>
        <dbReference type="ARBA" id="ARBA00017171"/>
    </source>
</evidence>
<feature type="transmembrane region" description="Helical" evidence="16">
    <location>
        <begin position="90"/>
        <end position="109"/>
    </location>
</feature>
<dbReference type="InterPro" id="IPR000462">
    <property type="entry name" value="CDP-OH_P_trans"/>
</dbReference>
<keyword evidence="13" id="KW-1208">Phospholipid metabolism</keyword>
<proteinExistence type="inferred from homology"/>
<evidence type="ECO:0000256" key="8">
    <source>
        <dbReference type="ARBA" id="ARBA00022692"/>
    </source>
</evidence>
<dbReference type="PANTHER" id="PTHR14269:SF61">
    <property type="entry name" value="CDP-DIACYLGLYCEROL--SERINE O-PHOSPHATIDYLTRANSFERASE"/>
    <property type="match status" value="1"/>
</dbReference>
<dbReference type="InterPro" id="IPR004533">
    <property type="entry name" value="CDP-diaglyc--ser_O-PTrfase"/>
</dbReference>
<dbReference type="Proteomes" id="UP001527882">
    <property type="component" value="Unassembled WGS sequence"/>
</dbReference>
<gene>
    <name evidence="17" type="primary">pssA</name>
    <name evidence="17" type="ORF">O9H85_14220</name>
</gene>
<feature type="transmembrane region" description="Helical" evidence="16">
    <location>
        <begin position="64"/>
        <end position="84"/>
    </location>
</feature>
<evidence type="ECO:0000256" key="6">
    <source>
        <dbReference type="ARBA" id="ARBA00022516"/>
    </source>
</evidence>
<evidence type="ECO:0000313" key="17">
    <source>
        <dbReference type="EMBL" id="MCZ8513568.1"/>
    </source>
</evidence>
<keyword evidence="6" id="KW-0444">Lipid biosynthesis</keyword>
<evidence type="ECO:0000313" key="18">
    <source>
        <dbReference type="Proteomes" id="UP001527882"/>
    </source>
</evidence>
<evidence type="ECO:0000256" key="2">
    <source>
        <dbReference type="ARBA" id="ARBA00004127"/>
    </source>
</evidence>
<comment type="catalytic activity">
    <reaction evidence="1">
        <text>a CDP-1,2-diacyl-sn-glycerol + L-serine = a 1,2-diacyl-sn-glycero-3-phospho-L-serine + CMP + H(+)</text>
        <dbReference type="Rhea" id="RHEA:16913"/>
        <dbReference type="ChEBI" id="CHEBI:15378"/>
        <dbReference type="ChEBI" id="CHEBI:33384"/>
        <dbReference type="ChEBI" id="CHEBI:57262"/>
        <dbReference type="ChEBI" id="CHEBI:58332"/>
        <dbReference type="ChEBI" id="CHEBI:60377"/>
        <dbReference type="EC" id="2.7.8.8"/>
    </reaction>
</comment>
<dbReference type="PROSITE" id="PS00379">
    <property type="entry name" value="CDP_ALCOHOL_P_TRANSF"/>
    <property type="match status" value="1"/>
</dbReference>
<evidence type="ECO:0000256" key="3">
    <source>
        <dbReference type="ARBA" id="ARBA00010441"/>
    </source>
</evidence>
<evidence type="ECO:0000256" key="16">
    <source>
        <dbReference type="SAM" id="Phobius"/>
    </source>
</evidence>
<protein>
    <recommendedName>
        <fullName evidence="5">CDP-diacylglycerol--serine O-phosphatidyltransferase</fullName>
        <ecNumber evidence="4">2.7.8.8</ecNumber>
    </recommendedName>
    <alternativeName>
        <fullName evidence="14">Phosphatidylserine synthase</fullName>
    </alternativeName>
</protein>
<reference evidence="17 18" key="1">
    <citation type="submission" date="2022-12" db="EMBL/GenBank/DDBJ databases">
        <title>Draft genome sequence of Paenibacillus sp. dW9.</title>
        <authorList>
            <person name="Choi E.-W."/>
            <person name="Kim D.-U."/>
        </authorList>
    </citation>
    <scope>NUCLEOTIDE SEQUENCE [LARGE SCALE GENOMIC DNA]</scope>
    <source>
        <strain evidence="18">dW9</strain>
    </source>
</reference>
<evidence type="ECO:0000256" key="11">
    <source>
        <dbReference type="ARBA" id="ARBA00023136"/>
    </source>
</evidence>
<name>A0ABT4Q9Q5_9BACL</name>
<keyword evidence="18" id="KW-1185">Reference proteome</keyword>
<dbReference type="Pfam" id="PF01066">
    <property type="entry name" value="CDP-OH_P_transf"/>
    <property type="match status" value="1"/>
</dbReference>
<comment type="subcellular location">
    <subcellularLocation>
        <location evidence="2">Endomembrane system</location>
        <topology evidence="2">Multi-pass membrane protein</topology>
    </subcellularLocation>
</comment>
<dbReference type="RefSeq" id="WP_269882085.1">
    <property type="nucleotide sequence ID" value="NZ_JAQAGZ010000008.1"/>
</dbReference>
<evidence type="ECO:0000256" key="1">
    <source>
        <dbReference type="ARBA" id="ARBA00000287"/>
    </source>
</evidence>
<sequence length="165" mass="18153">MQKIVQFFPNIFTLANLSSGIVALVLIVNHLSRYATILVLFSALFDLFDGKIARSLKVTNGFGVELDSLADIVSFGVVPALAFYETSTEHFISALVLIIFPISGALRLARFMTHPTQGYFEGLPITAAGLTLCLLLWLPNYVNAKACIALLLAFLMISKMRIRKL</sequence>
<feature type="transmembrane region" description="Helical" evidence="16">
    <location>
        <begin position="143"/>
        <end position="162"/>
    </location>
</feature>
<evidence type="ECO:0000256" key="10">
    <source>
        <dbReference type="ARBA" id="ARBA00023098"/>
    </source>
</evidence>
<keyword evidence="11 16" id="KW-0472">Membrane</keyword>
<keyword evidence="8 16" id="KW-0812">Transmembrane</keyword>
<dbReference type="Gene3D" id="1.20.120.1760">
    <property type="match status" value="1"/>
</dbReference>
<dbReference type="InterPro" id="IPR048254">
    <property type="entry name" value="CDP_ALCOHOL_P_TRANSF_CS"/>
</dbReference>
<dbReference type="GO" id="GO:0003882">
    <property type="term" value="F:CDP-diacylglycerol-serine O-phosphatidyltransferase activity"/>
    <property type="evidence" value="ECO:0007669"/>
    <property type="project" value="UniProtKB-EC"/>
</dbReference>
<dbReference type="InterPro" id="IPR050324">
    <property type="entry name" value="CDP-alcohol_PTase-I"/>
</dbReference>
<evidence type="ECO:0000256" key="12">
    <source>
        <dbReference type="ARBA" id="ARBA00023209"/>
    </source>
</evidence>
<dbReference type="InterPro" id="IPR043130">
    <property type="entry name" value="CDP-OH_PTrfase_TM_dom"/>
</dbReference>
<evidence type="ECO:0000256" key="4">
    <source>
        <dbReference type="ARBA" id="ARBA00013174"/>
    </source>
</evidence>
<evidence type="ECO:0000256" key="7">
    <source>
        <dbReference type="ARBA" id="ARBA00022679"/>
    </source>
</evidence>
<feature type="transmembrane region" description="Helical" evidence="16">
    <location>
        <begin position="7"/>
        <end position="28"/>
    </location>
</feature>
<evidence type="ECO:0000256" key="9">
    <source>
        <dbReference type="ARBA" id="ARBA00022989"/>
    </source>
</evidence>
<keyword evidence="9 16" id="KW-1133">Transmembrane helix</keyword>
<dbReference type="EMBL" id="JAQAGZ010000008">
    <property type="protein sequence ID" value="MCZ8513568.1"/>
    <property type="molecule type" value="Genomic_DNA"/>
</dbReference>
<accession>A0ABT4Q9Q5</accession>
<keyword evidence="10" id="KW-0443">Lipid metabolism</keyword>
<evidence type="ECO:0000256" key="14">
    <source>
        <dbReference type="ARBA" id="ARBA00032361"/>
    </source>
</evidence>
<evidence type="ECO:0000256" key="15">
    <source>
        <dbReference type="RuleBase" id="RU003750"/>
    </source>
</evidence>